<feature type="region of interest" description="Disordered" evidence="1">
    <location>
        <begin position="413"/>
        <end position="618"/>
    </location>
</feature>
<feature type="compositionally biased region" description="Polar residues" evidence="1">
    <location>
        <begin position="699"/>
        <end position="708"/>
    </location>
</feature>
<feature type="region of interest" description="Disordered" evidence="1">
    <location>
        <begin position="137"/>
        <end position="182"/>
    </location>
</feature>
<feature type="compositionally biased region" description="Polar residues" evidence="1">
    <location>
        <begin position="563"/>
        <end position="576"/>
    </location>
</feature>
<feature type="compositionally biased region" description="Basic residues" evidence="1">
    <location>
        <begin position="173"/>
        <end position="182"/>
    </location>
</feature>
<gene>
    <name evidence="2" type="ORF">CEP54_016208</name>
</gene>
<evidence type="ECO:0000313" key="3">
    <source>
        <dbReference type="Proteomes" id="UP000288168"/>
    </source>
</evidence>
<evidence type="ECO:0000313" key="2">
    <source>
        <dbReference type="EMBL" id="RSL40025.1"/>
    </source>
</evidence>
<feature type="compositionally biased region" description="Polar residues" evidence="1">
    <location>
        <begin position="458"/>
        <end position="470"/>
    </location>
</feature>
<dbReference type="AlphaFoldDB" id="A0A428NGT7"/>
<protein>
    <submittedName>
        <fullName evidence="2">Uncharacterized protein</fullName>
    </submittedName>
</protein>
<feature type="compositionally biased region" description="Polar residues" evidence="1">
    <location>
        <begin position="598"/>
        <end position="615"/>
    </location>
</feature>
<dbReference type="EMBL" id="NKCI01000548">
    <property type="protein sequence ID" value="RSL40025.1"/>
    <property type="molecule type" value="Genomic_DNA"/>
</dbReference>
<organism evidence="2 3">
    <name type="scientific">Fusarium duplospermum</name>
    <dbReference type="NCBI Taxonomy" id="1325734"/>
    <lineage>
        <taxon>Eukaryota</taxon>
        <taxon>Fungi</taxon>
        <taxon>Dikarya</taxon>
        <taxon>Ascomycota</taxon>
        <taxon>Pezizomycotina</taxon>
        <taxon>Sordariomycetes</taxon>
        <taxon>Hypocreomycetidae</taxon>
        <taxon>Hypocreales</taxon>
        <taxon>Nectriaceae</taxon>
        <taxon>Fusarium</taxon>
        <taxon>Fusarium solani species complex</taxon>
    </lineage>
</organism>
<proteinExistence type="predicted"/>
<accession>A0A428NGT7</accession>
<feature type="compositionally biased region" description="Polar residues" evidence="1">
    <location>
        <begin position="417"/>
        <end position="435"/>
    </location>
</feature>
<name>A0A428NGT7_9HYPO</name>
<keyword evidence="3" id="KW-1185">Reference proteome</keyword>
<feature type="compositionally biased region" description="Basic and acidic residues" evidence="1">
    <location>
        <begin position="528"/>
        <end position="538"/>
    </location>
</feature>
<comment type="caution">
    <text evidence="2">The sequence shown here is derived from an EMBL/GenBank/DDBJ whole genome shotgun (WGS) entry which is preliminary data.</text>
</comment>
<feature type="region of interest" description="Disordered" evidence="1">
    <location>
        <begin position="694"/>
        <end position="713"/>
    </location>
</feature>
<sequence length="897" mass="98188">MDSPIRLSSQDLGDEFRLQLDSEPCMAVDFGSHYEWIKLKLEKHRDKFCLSHVKSVSCCEYAQKQETVDDFLDRLHCRYFGQGGWLKLERCRLPSLGGQGTCIAKEQQALLLLDGYDLDEAKRELDEFCADLRGEEPAEDSALGKGRKRKQQSKELEVEADRVREGLAENKPQVKRRKKKSMQARELDAVRKLGKKVGFLKPTVPCHEQPYQELQQQIERLTGSKFLAAETQSGIDILKKPSNDSIASAYQPFEILVKYRRTRNGDFGERLAQVFDRLSERCRQERAAMASFLYQVAENQVDEFAAAAVEDLRRCDLANIPDDAPTLHIPALLSWLLETDFQDTCKWLRLDSFAAENPNIATELDKLASAYGELNDGHRDYQTRRALLEAQASKAITIPLSRLRAAHLGAAKPGECQCSQHSPSSTEASQCTTSMEPGVQEPRTADGPSPARHVPIQDVSSNQQPLQSPETDLPHPSRCQSVPLNPAPTNPATAVLNIQDKKAAPQTPAASNVRRQEASFPVNSGSHLELESPPDRSHSSPPSRCPAEVAHQHQPGYTPSPPSTIQMLPNSPTIQSHGIGPPSNCRSRSLGELPIQTPPASRQPSQQSEADTTHQPAVCAPATRELANITAKDLDLESSMQDPSSGQPCDHEPSYGAAETLCYAQQDNSVPSHPPAIQTLASTTPILNHATGAAPLEPQSESRNRVPTQEPPNNTPCLRELVSGMPLAQQQPCQPEQPGSRGYFDRPIDADGPSRVAAMAINTILETPPNPSHMASGLDAALSGSGNAGRNTGHNTSFGLGSIFPVGPSDNELSDRVFVPQCLTQSALDPSSASTYDSGFSTMQDIMREITRGSPNWDTGTMAHGKVWGLSGLTRAEDDNFWNDLTIDFNLGPQPES</sequence>
<feature type="compositionally biased region" description="Basic and acidic residues" evidence="1">
    <location>
        <begin position="152"/>
        <end position="168"/>
    </location>
</feature>
<reference evidence="2 3" key="1">
    <citation type="submission" date="2017-06" db="EMBL/GenBank/DDBJ databases">
        <title>Comparative genomic analysis of Ambrosia Fusariam Clade fungi.</title>
        <authorList>
            <person name="Stajich J.E."/>
            <person name="Carrillo J."/>
            <person name="Kijimoto T."/>
            <person name="Eskalen A."/>
            <person name="O'Donnell K."/>
            <person name="Kasson M."/>
        </authorList>
    </citation>
    <scope>NUCLEOTIDE SEQUENCE [LARGE SCALE GENOMIC DNA]</scope>
    <source>
        <strain evidence="2 3">NRRL62584</strain>
    </source>
</reference>
<dbReference type="Proteomes" id="UP000288168">
    <property type="component" value="Unassembled WGS sequence"/>
</dbReference>
<evidence type="ECO:0000256" key="1">
    <source>
        <dbReference type="SAM" id="MobiDB-lite"/>
    </source>
</evidence>